<dbReference type="Proteomes" id="UP001276854">
    <property type="component" value="Unassembled WGS sequence"/>
</dbReference>
<organism evidence="1 2">
    <name type="scientific">Clostridium boliviensis</name>
    <dbReference type="NCBI Taxonomy" id="318465"/>
    <lineage>
        <taxon>Bacteria</taxon>
        <taxon>Bacillati</taxon>
        <taxon>Bacillota</taxon>
        <taxon>Clostridia</taxon>
        <taxon>Eubacteriales</taxon>
        <taxon>Clostridiaceae</taxon>
        <taxon>Clostridium</taxon>
    </lineage>
</organism>
<keyword evidence="2" id="KW-1185">Reference proteome</keyword>
<dbReference type="RefSeq" id="WP_318064521.1">
    <property type="nucleotide sequence ID" value="NZ_JAWONS010000184.1"/>
</dbReference>
<gene>
    <name evidence="1" type="ORF">RZO55_11910</name>
</gene>
<sequence length="84" mass="9527">MRILSRAKWCSKENGIQEKINNGVWYSTPAAMTTLKENNGDDVEENTNVKVYFEGAGMDIRKRIVLISIICIMLYGCGKKKVKL</sequence>
<name>A0ABU4GKY3_9CLOT</name>
<accession>A0ABU4GKY3</accession>
<proteinExistence type="predicted"/>
<dbReference type="EMBL" id="JAWONS010000184">
    <property type="protein sequence ID" value="MDW2798278.1"/>
    <property type="molecule type" value="Genomic_DNA"/>
</dbReference>
<comment type="caution">
    <text evidence="1">The sequence shown here is derived from an EMBL/GenBank/DDBJ whole genome shotgun (WGS) entry which is preliminary data.</text>
</comment>
<evidence type="ECO:0000313" key="1">
    <source>
        <dbReference type="EMBL" id="MDW2798278.1"/>
    </source>
</evidence>
<protein>
    <submittedName>
        <fullName evidence="1">Uncharacterized protein</fullName>
    </submittedName>
</protein>
<reference evidence="1 2" key="1">
    <citation type="submission" date="2023-10" db="EMBL/GenBank/DDBJ databases">
        <title>A novel Glycoside Hydrolase 43-Like Enzyme from Clostrdium boliviensis is an Endo-xylanase, and a Candidate for Xylooligosaccharides Production from Different Xylan Substrates.</title>
        <authorList>
            <person name="Alvarez M.T."/>
            <person name="Rocabado-Villegas L.R."/>
            <person name="Salas-Veizaga D.M."/>
            <person name="Linares-Pasten J.A."/>
            <person name="Gudmundsdottir E.E."/>
            <person name="Hreggvidsson G.O."/>
            <person name="Adlercreutz P."/>
            <person name="Nordberg Karlsson E."/>
        </authorList>
    </citation>
    <scope>NUCLEOTIDE SEQUENCE [LARGE SCALE GENOMIC DNA]</scope>
    <source>
        <strain evidence="1 2">E-1</strain>
    </source>
</reference>
<evidence type="ECO:0000313" key="2">
    <source>
        <dbReference type="Proteomes" id="UP001276854"/>
    </source>
</evidence>